<accession>A0A2P5ES03</accession>
<dbReference type="Proteomes" id="UP000237000">
    <property type="component" value="Unassembled WGS sequence"/>
</dbReference>
<dbReference type="AlphaFoldDB" id="A0A2P5ES03"/>
<protein>
    <submittedName>
        <fullName evidence="1">Uncharacterized protein</fullName>
    </submittedName>
</protein>
<dbReference type="InParanoid" id="A0A2P5ES03"/>
<reference evidence="2" key="1">
    <citation type="submission" date="2016-06" db="EMBL/GenBank/DDBJ databases">
        <title>Parallel loss of symbiosis genes in relatives of nitrogen-fixing non-legume Parasponia.</title>
        <authorList>
            <person name="Van Velzen R."/>
            <person name="Holmer R."/>
            <person name="Bu F."/>
            <person name="Rutten L."/>
            <person name="Van Zeijl A."/>
            <person name="Liu W."/>
            <person name="Santuari L."/>
            <person name="Cao Q."/>
            <person name="Sharma T."/>
            <person name="Shen D."/>
            <person name="Roswanjaya Y."/>
            <person name="Wardhani T."/>
            <person name="Kalhor M.S."/>
            <person name="Jansen J."/>
            <person name="Van den Hoogen J."/>
            <person name="Gungor B."/>
            <person name="Hartog M."/>
            <person name="Hontelez J."/>
            <person name="Verver J."/>
            <person name="Yang W.-C."/>
            <person name="Schijlen E."/>
            <person name="Repin R."/>
            <person name="Schilthuizen M."/>
            <person name="Schranz E."/>
            <person name="Heidstra R."/>
            <person name="Miyata K."/>
            <person name="Fedorova E."/>
            <person name="Kohlen W."/>
            <person name="Bisseling T."/>
            <person name="Smit S."/>
            <person name="Geurts R."/>
        </authorList>
    </citation>
    <scope>NUCLEOTIDE SEQUENCE [LARGE SCALE GENOMIC DNA]</scope>
    <source>
        <strain evidence="2">cv. RG33-2</strain>
    </source>
</reference>
<evidence type="ECO:0000313" key="2">
    <source>
        <dbReference type="Proteomes" id="UP000237000"/>
    </source>
</evidence>
<organism evidence="1 2">
    <name type="scientific">Trema orientale</name>
    <name type="common">Charcoal tree</name>
    <name type="synonym">Celtis orientalis</name>
    <dbReference type="NCBI Taxonomy" id="63057"/>
    <lineage>
        <taxon>Eukaryota</taxon>
        <taxon>Viridiplantae</taxon>
        <taxon>Streptophyta</taxon>
        <taxon>Embryophyta</taxon>
        <taxon>Tracheophyta</taxon>
        <taxon>Spermatophyta</taxon>
        <taxon>Magnoliopsida</taxon>
        <taxon>eudicotyledons</taxon>
        <taxon>Gunneridae</taxon>
        <taxon>Pentapetalae</taxon>
        <taxon>rosids</taxon>
        <taxon>fabids</taxon>
        <taxon>Rosales</taxon>
        <taxon>Cannabaceae</taxon>
        <taxon>Trema</taxon>
    </lineage>
</organism>
<evidence type="ECO:0000313" key="1">
    <source>
        <dbReference type="EMBL" id="PON88334.1"/>
    </source>
</evidence>
<name>A0A2P5ES03_TREOI</name>
<gene>
    <name evidence="1" type="ORF">TorRG33x02_159210</name>
</gene>
<sequence>MSAGFWLNIIFRAHKIAKRQNPTSETRASVQYPTKTDQISIVPLFFVPFFISPFDSEGLESIFEFLVSCPVLNSTFPPIRWLIFRS</sequence>
<dbReference type="OrthoDB" id="10282745at2759"/>
<keyword evidence="2" id="KW-1185">Reference proteome</keyword>
<comment type="caution">
    <text evidence="1">The sequence shown here is derived from an EMBL/GenBank/DDBJ whole genome shotgun (WGS) entry which is preliminary data.</text>
</comment>
<proteinExistence type="predicted"/>
<dbReference type="EMBL" id="JXTC01000107">
    <property type="protein sequence ID" value="PON88334.1"/>
    <property type="molecule type" value="Genomic_DNA"/>
</dbReference>